<dbReference type="PANTHER" id="PTHR33571">
    <property type="entry name" value="SSL8005 PROTEIN"/>
    <property type="match status" value="1"/>
</dbReference>
<dbReference type="InterPro" id="IPR002934">
    <property type="entry name" value="Polymerase_NTP_transf_dom"/>
</dbReference>
<gene>
    <name evidence="11" type="ORF">SAMN02745977_00308</name>
</gene>
<dbReference type="EMBL" id="FOCW01000001">
    <property type="protein sequence ID" value="SEN06108.1"/>
    <property type="molecule type" value="Genomic_DNA"/>
</dbReference>
<keyword evidence="4" id="KW-0548">Nucleotidyltransferase</keyword>
<dbReference type="Gene3D" id="3.30.460.10">
    <property type="entry name" value="Beta Polymerase, domain 2"/>
    <property type="match status" value="1"/>
</dbReference>
<dbReference type="STRING" id="1121117.SAMN02745977_00308"/>
<evidence type="ECO:0000256" key="3">
    <source>
        <dbReference type="ARBA" id="ARBA00022679"/>
    </source>
</evidence>
<evidence type="ECO:0000256" key="5">
    <source>
        <dbReference type="ARBA" id="ARBA00022723"/>
    </source>
</evidence>
<keyword evidence="8" id="KW-0460">Magnesium</keyword>
<keyword evidence="2" id="KW-1277">Toxin-antitoxin system</keyword>
<proteinExistence type="inferred from homology"/>
<keyword evidence="3" id="KW-0808">Transferase</keyword>
<dbReference type="GO" id="GO:0016779">
    <property type="term" value="F:nucleotidyltransferase activity"/>
    <property type="evidence" value="ECO:0007669"/>
    <property type="project" value="UniProtKB-KW"/>
</dbReference>
<keyword evidence="5" id="KW-0479">Metal-binding</keyword>
<dbReference type="Pfam" id="PF01909">
    <property type="entry name" value="NTP_transf_2"/>
    <property type="match status" value="1"/>
</dbReference>
<evidence type="ECO:0000256" key="7">
    <source>
        <dbReference type="ARBA" id="ARBA00022840"/>
    </source>
</evidence>
<name>A0A1H8DHW5_9BURK</name>
<keyword evidence="6" id="KW-0547">Nucleotide-binding</keyword>
<protein>
    <recommendedName>
        <fullName evidence="10">Polymerase nucleotidyl transferase domain-containing protein</fullName>
    </recommendedName>
</protein>
<sequence length="108" mass="11643">MMQLSFRILLMTMRPSVALHARRYAVLAATQRFGVSNPRVFGSVLRGTDTEGSDLDLLVDAKPGTTLFDLGGLKDELEEALGITVDVLTPADLPAKFRAAVLAEARAI</sequence>
<evidence type="ECO:0000256" key="6">
    <source>
        <dbReference type="ARBA" id="ARBA00022741"/>
    </source>
</evidence>
<evidence type="ECO:0000313" key="11">
    <source>
        <dbReference type="EMBL" id="SEN06108.1"/>
    </source>
</evidence>
<organism evidence="11 12">
    <name type="scientific">Brachymonas denitrificans DSM 15123</name>
    <dbReference type="NCBI Taxonomy" id="1121117"/>
    <lineage>
        <taxon>Bacteria</taxon>
        <taxon>Pseudomonadati</taxon>
        <taxon>Pseudomonadota</taxon>
        <taxon>Betaproteobacteria</taxon>
        <taxon>Burkholderiales</taxon>
        <taxon>Comamonadaceae</taxon>
        <taxon>Brachymonas</taxon>
    </lineage>
</organism>
<dbReference type="Proteomes" id="UP000199531">
    <property type="component" value="Unassembled WGS sequence"/>
</dbReference>
<evidence type="ECO:0000256" key="8">
    <source>
        <dbReference type="ARBA" id="ARBA00022842"/>
    </source>
</evidence>
<evidence type="ECO:0000313" key="12">
    <source>
        <dbReference type="Proteomes" id="UP000199531"/>
    </source>
</evidence>
<evidence type="ECO:0000256" key="4">
    <source>
        <dbReference type="ARBA" id="ARBA00022695"/>
    </source>
</evidence>
<dbReference type="SUPFAM" id="SSF81301">
    <property type="entry name" value="Nucleotidyltransferase"/>
    <property type="match status" value="1"/>
</dbReference>
<reference evidence="11 12" key="1">
    <citation type="submission" date="2016-10" db="EMBL/GenBank/DDBJ databases">
        <authorList>
            <person name="de Groot N.N."/>
        </authorList>
    </citation>
    <scope>NUCLEOTIDE SEQUENCE [LARGE SCALE GENOMIC DNA]</scope>
    <source>
        <strain evidence="11 12">DSM 15123</strain>
    </source>
</reference>
<accession>A0A1H8DHW5</accession>
<comment type="similarity">
    <text evidence="9">Belongs to the MntA antitoxin family.</text>
</comment>
<keyword evidence="12" id="KW-1185">Reference proteome</keyword>
<dbReference type="CDD" id="cd05403">
    <property type="entry name" value="NT_KNTase_like"/>
    <property type="match status" value="1"/>
</dbReference>
<dbReference type="GO" id="GO:0005524">
    <property type="term" value="F:ATP binding"/>
    <property type="evidence" value="ECO:0007669"/>
    <property type="project" value="UniProtKB-KW"/>
</dbReference>
<dbReference type="GO" id="GO:0046872">
    <property type="term" value="F:metal ion binding"/>
    <property type="evidence" value="ECO:0007669"/>
    <property type="project" value="UniProtKB-KW"/>
</dbReference>
<evidence type="ECO:0000256" key="2">
    <source>
        <dbReference type="ARBA" id="ARBA00022649"/>
    </source>
</evidence>
<evidence type="ECO:0000259" key="10">
    <source>
        <dbReference type="Pfam" id="PF01909"/>
    </source>
</evidence>
<feature type="domain" description="Polymerase nucleotidyl transferase" evidence="10">
    <location>
        <begin position="32"/>
        <end position="102"/>
    </location>
</feature>
<dbReference type="PANTHER" id="PTHR33571:SF12">
    <property type="entry name" value="BSL3053 PROTEIN"/>
    <property type="match status" value="1"/>
</dbReference>
<comment type="cofactor">
    <cofactor evidence="1">
        <name>Mg(2+)</name>
        <dbReference type="ChEBI" id="CHEBI:18420"/>
    </cofactor>
</comment>
<dbReference type="InterPro" id="IPR052038">
    <property type="entry name" value="Type-VII_TA_antitoxin"/>
</dbReference>
<keyword evidence="7" id="KW-0067">ATP-binding</keyword>
<evidence type="ECO:0000256" key="9">
    <source>
        <dbReference type="ARBA" id="ARBA00038276"/>
    </source>
</evidence>
<evidence type="ECO:0000256" key="1">
    <source>
        <dbReference type="ARBA" id="ARBA00001946"/>
    </source>
</evidence>
<dbReference type="InterPro" id="IPR043519">
    <property type="entry name" value="NT_sf"/>
</dbReference>
<dbReference type="AlphaFoldDB" id="A0A1H8DHW5"/>